<feature type="transmembrane region" description="Helical" evidence="2">
    <location>
        <begin position="202"/>
        <end position="221"/>
    </location>
</feature>
<dbReference type="SUPFAM" id="SSF103473">
    <property type="entry name" value="MFS general substrate transporter"/>
    <property type="match status" value="1"/>
</dbReference>
<dbReference type="STRING" id="2018661.A0A2A2LIK7"/>
<dbReference type="PROSITE" id="PS50850">
    <property type="entry name" value="MFS"/>
    <property type="match status" value="1"/>
</dbReference>
<feature type="transmembrane region" description="Helical" evidence="2">
    <location>
        <begin position="364"/>
        <end position="385"/>
    </location>
</feature>
<feature type="transmembrane region" description="Helical" evidence="2">
    <location>
        <begin position="397"/>
        <end position="418"/>
    </location>
</feature>
<dbReference type="Proteomes" id="UP000218231">
    <property type="component" value="Unassembled WGS sequence"/>
</dbReference>
<organism evidence="4 5">
    <name type="scientific">Diploscapter pachys</name>
    <dbReference type="NCBI Taxonomy" id="2018661"/>
    <lineage>
        <taxon>Eukaryota</taxon>
        <taxon>Metazoa</taxon>
        <taxon>Ecdysozoa</taxon>
        <taxon>Nematoda</taxon>
        <taxon>Chromadorea</taxon>
        <taxon>Rhabditida</taxon>
        <taxon>Rhabditina</taxon>
        <taxon>Rhabditomorpha</taxon>
        <taxon>Rhabditoidea</taxon>
        <taxon>Rhabditidae</taxon>
        <taxon>Diploscapter</taxon>
    </lineage>
</organism>
<dbReference type="InterPro" id="IPR020846">
    <property type="entry name" value="MFS_dom"/>
</dbReference>
<keyword evidence="5" id="KW-1185">Reference proteome</keyword>
<evidence type="ECO:0000259" key="3">
    <source>
        <dbReference type="PROSITE" id="PS50850"/>
    </source>
</evidence>
<dbReference type="OrthoDB" id="2985014at2759"/>
<sequence>MQSVVDSVFPTEAKARANYQAIFGTRTRFVMVSLVLLCLTSIWSNILTFNFAVICMGPEEDNSTNGSAVNNADSYSFTSSERSLAISIVAIAALICNFPSVAIVNRVGIRTVFCALGLLSAVATLLIPLSIRMGYTYFYVVRALQGVAFAANFPVIGAFCASWAYFKQSGLFVSALVAYVQLSPAITMPASGALCTAFRWPSIFYVHGAVCLALFIIYGLFYRNNPKKHPFVGDIEWKKISSGKLTNIDKKSLQKIPYGAILKTPAVWAVWVGAIGNFTIVNLLFLFTPVYLSEVLGFSVHNTGLSAALPPFAQFCMKVAGGAVSDRIKCLSEQWKFRIFNSIAFFGGATFLIILVCINTKNTFLSWLALGASAGIMGLTTGGFFKAGPVLSRQYSHFVTGMISVTITVTMLIVPLIVNVVVPNNTAAEWNVVFLITAGVMIVTNIIFCIFIQGEPCEFTNESYISQRSSKVQDASTVESPTQQRY</sequence>
<feature type="transmembrane region" description="Helical" evidence="2">
    <location>
        <begin position="171"/>
        <end position="190"/>
    </location>
</feature>
<dbReference type="GO" id="GO:0016020">
    <property type="term" value="C:membrane"/>
    <property type="evidence" value="ECO:0007669"/>
    <property type="project" value="UniProtKB-SubCell"/>
</dbReference>
<dbReference type="AlphaFoldDB" id="A0A2A2LIK7"/>
<dbReference type="InterPro" id="IPR011701">
    <property type="entry name" value="MFS"/>
</dbReference>
<dbReference type="Gene3D" id="1.20.1250.20">
    <property type="entry name" value="MFS general substrate transporter like domains"/>
    <property type="match status" value="2"/>
</dbReference>
<proteinExistence type="predicted"/>
<dbReference type="PANTHER" id="PTHR45757">
    <property type="entry name" value="PROTEIN CBG23364-RELATED"/>
    <property type="match status" value="1"/>
</dbReference>
<keyword evidence="2" id="KW-1133">Transmembrane helix</keyword>
<reference evidence="4 5" key="1">
    <citation type="journal article" date="2017" name="Curr. Biol.">
        <title>Genome architecture and evolution of a unichromosomal asexual nematode.</title>
        <authorList>
            <person name="Fradin H."/>
            <person name="Zegar C."/>
            <person name="Gutwein M."/>
            <person name="Lucas J."/>
            <person name="Kovtun M."/>
            <person name="Corcoran D."/>
            <person name="Baugh L.R."/>
            <person name="Kiontke K."/>
            <person name="Gunsalus K."/>
            <person name="Fitch D.H."/>
            <person name="Piano F."/>
        </authorList>
    </citation>
    <scope>NUCLEOTIDE SEQUENCE [LARGE SCALE GENOMIC DNA]</scope>
    <source>
        <strain evidence="4">PF1309</strain>
    </source>
</reference>
<feature type="transmembrane region" description="Helical" evidence="2">
    <location>
        <begin position="143"/>
        <end position="164"/>
    </location>
</feature>
<evidence type="ECO:0000256" key="1">
    <source>
        <dbReference type="ARBA" id="ARBA00004141"/>
    </source>
</evidence>
<dbReference type="Pfam" id="PF07690">
    <property type="entry name" value="MFS_1"/>
    <property type="match status" value="1"/>
</dbReference>
<keyword evidence="2" id="KW-0472">Membrane</keyword>
<comment type="subcellular location">
    <subcellularLocation>
        <location evidence="1">Membrane</location>
        <topology evidence="1">Multi-pass membrane protein</topology>
    </subcellularLocation>
</comment>
<gene>
    <name evidence="4" type="ORF">WR25_26549</name>
</gene>
<evidence type="ECO:0000313" key="5">
    <source>
        <dbReference type="Proteomes" id="UP000218231"/>
    </source>
</evidence>
<dbReference type="InterPro" id="IPR036259">
    <property type="entry name" value="MFS_trans_sf"/>
</dbReference>
<protein>
    <recommendedName>
        <fullName evidence="3">Major facilitator superfamily (MFS) profile domain-containing protein</fullName>
    </recommendedName>
</protein>
<evidence type="ECO:0000313" key="4">
    <source>
        <dbReference type="EMBL" id="PAV85989.1"/>
    </source>
</evidence>
<feature type="transmembrane region" description="Helical" evidence="2">
    <location>
        <begin position="111"/>
        <end position="131"/>
    </location>
</feature>
<accession>A0A2A2LIK7</accession>
<name>A0A2A2LIK7_9BILA</name>
<feature type="domain" description="Major facilitator superfamily (MFS) profile" evidence="3">
    <location>
        <begin position="36"/>
        <end position="456"/>
    </location>
</feature>
<dbReference type="GO" id="GO:0022857">
    <property type="term" value="F:transmembrane transporter activity"/>
    <property type="evidence" value="ECO:0007669"/>
    <property type="project" value="InterPro"/>
</dbReference>
<dbReference type="EMBL" id="LIAE01006711">
    <property type="protein sequence ID" value="PAV85989.1"/>
    <property type="molecule type" value="Genomic_DNA"/>
</dbReference>
<feature type="transmembrane region" description="Helical" evidence="2">
    <location>
        <begin position="266"/>
        <end position="287"/>
    </location>
</feature>
<evidence type="ECO:0000256" key="2">
    <source>
        <dbReference type="SAM" id="Phobius"/>
    </source>
</evidence>
<keyword evidence="2" id="KW-0812">Transmembrane</keyword>
<feature type="transmembrane region" description="Helical" evidence="2">
    <location>
        <begin position="337"/>
        <end position="358"/>
    </location>
</feature>
<dbReference type="PANTHER" id="PTHR45757:SF23">
    <property type="entry name" value="MAJOR FACILITATOR SUPERFAMILY (MFS) PROFILE DOMAIN-CONTAINING PROTEIN"/>
    <property type="match status" value="1"/>
</dbReference>
<feature type="transmembrane region" description="Helical" evidence="2">
    <location>
        <begin position="84"/>
        <end position="104"/>
    </location>
</feature>
<feature type="transmembrane region" description="Helical" evidence="2">
    <location>
        <begin position="29"/>
        <end position="54"/>
    </location>
</feature>
<comment type="caution">
    <text evidence="4">The sequence shown here is derived from an EMBL/GenBank/DDBJ whole genome shotgun (WGS) entry which is preliminary data.</text>
</comment>
<feature type="transmembrane region" description="Helical" evidence="2">
    <location>
        <begin position="430"/>
        <end position="452"/>
    </location>
</feature>